<dbReference type="EMBL" id="BAABFX010000025">
    <property type="protein sequence ID" value="GAA4394652.1"/>
    <property type="molecule type" value="Genomic_DNA"/>
</dbReference>
<evidence type="ECO:0000259" key="2">
    <source>
        <dbReference type="Pfam" id="PF07811"/>
    </source>
</evidence>
<dbReference type="Pfam" id="PF07811">
    <property type="entry name" value="TadE"/>
    <property type="match status" value="1"/>
</dbReference>
<keyword evidence="1" id="KW-0812">Transmembrane</keyword>
<dbReference type="RefSeq" id="WP_159902185.1">
    <property type="nucleotide sequence ID" value="NZ_VMSB01000001.1"/>
</dbReference>
<dbReference type="Proteomes" id="UP001500390">
    <property type="component" value="Unassembled WGS sequence"/>
</dbReference>
<name>A0ABP8JQS6_9MICO</name>
<organism evidence="3 4">
    <name type="scientific">Ornithinibacter aureus</name>
    <dbReference type="NCBI Taxonomy" id="622664"/>
    <lineage>
        <taxon>Bacteria</taxon>
        <taxon>Bacillati</taxon>
        <taxon>Actinomycetota</taxon>
        <taxon>Actinomycetes</taxon>
        <taxon>Micrococcales</taxon>
        <taxon>Intrasporangiaceae</taxon>
        <taxon>Ornithinibacter</taxon>
    </lineage>
</organism>
<gene>
    <name evidence="3" type="ORF">GCM10023153_15940</name>
</gene>
<comment type="caution">
    <text evidence="3">The sequence shown here is derived from an EMBL/GenBank/DDBJ whole genome shotgun (WGS) entry which is preliminary data.</text>
</comment>
<accession>A0ABP8JQS6</accession>
<feature type="domain" description="TadE-like" evidence="2">
    <location>
        <begin position="6"/>
        <end position="48"/>
    </location>
</feature>
<dbReference type="InterPro" id="IPR012495">
    <property type="entry name" value="TadE-like_dom"/>
</dbReference>
<protein>
    <recommendedName>
        <fullName evidence="2">TadE-like domain-containing protein</fullName>
    </recommendedName>
</protein>
<keyword evidence="4" id="KW-1185">Reference proteome</keyword>
<evidence type="ECO:0000313" key="3">
    <source>
        <dbReference type="EMBL" id="GAA4394652.1"/>
    </source>
</evidence>
<evidence type="ECO:0000313" key="4">
    <source>
        <dbReference type="Proteomes" id="UP001500390"/>
    </source>
</evidence>
<proteinExistence type="predicted"/>
<keyword evidence="1" id="KW-0472">Membrane</keyword>
<reference evidence="4" key="1">
    <citation type="journal article" date="2019" name="Int. J. Syst. Evol. Microbiol.">
        <title>The Global Catalogue of Microorganisms (GCM) 10K type strain sequencing project: providing services to taxonomists for standard genome sequencing and annotation.</title>
        <authorList>
            <consortium name="The Broad Institute Genomics Platform"/>
            <consortium name="The Broad Institute Genome Sequencing Center for Infectious Disease"/>
            <person name="Wu L."/>
            <person name="Ma J."/>
        </authorList>
    </citation>
    <scope>NUCLEOTIDE SEQUENCE [LARGE SCALE GENOMIC DNA]</scope>
    <source>
        <strain evidence="4">JCM 17738</strain>
    </source>
</reference>
<keyword evidence="1" id="KW-1133">Transmembrane helix</keyword>
<sequence>MRDERGAAALEVAGVAPLVILGALVALQFGVAGWTIVSTHEAARDGARAYSLGGDPRAAAEGALPGIMQVAGDGGTLSADGYTYSVTVKVPTVVKIDIGSVTRSVTMPVIK</sequence>
<feature type="transmembrane region" description="Helical" evidence="1">
    <location>
        <begin position="12"/>
        <end position="37"/>
    </location>
</feature>
<evidence type="ECO:0000256" key="1">
    <source>
        <dbReference type="SAM" id="Phobius"/>
    </source>
</evidence>